<sequence length="88" mass="9819">MTGFTPFRYHVSPSAEKNCFRLLHGPVQQTALSRHGQNGFSRELLHKRLSLAGDTVLLSLSTRWQLLRNGKEGCARETQKGCPAPLKS</sequence>
<protein>
    <submittedName>
        <fullName evidence="1">Uncharacterized protein</fullName>
    </submittedName>
</protein>
<organism evidence="1">
    <name type="scientific">Myoviridae sp. ctUX613</name>
    <dbReference type="NCBI Taxonomy" id="2826660"/>
    <lineage>
        <taxon>Viruses</taxon>
        <taxon>Duplodnaviria</taxon>
        <taxon>Heunggongvirae</taxon>
        <taxon>Uroviricota</taxon>
        <taxon>Caudoviricetes</taxon>
    </lineage>
</organism>
<evidence type="ECO:0000313" key="1">
    <source>
        <dbReference type="EMBL" id="DAD91483.1"/>
    </source>
</evidence>
<proteinExistence type="predicted"/>
<name>A0A8S5NBM9_9CAUD</name>
<accession>A0A8S5NBM9</accession>
<dbReference type="EMBL" id="BK015114">
    <property type="protein sequence ID" value="DAD91483.1"/>
    <property type="molecule type" value="Genomic_DNA"/>
</dbReference>
<reference evidence="1" key="1">
    <citation type="journal article" date="2021" name="Proc. Natl. Acad. Sci. U.S.A.">
        <title>A Catalog of Tens of Thousands of Viruses from Human Metagenomes Reveals Hidden Associations with Chronic Diseases.</title>
        <authorList>
            <person name="Tisza M.J."/>
            <person name="Buck C.B."/>
        </authorList>
    </citation>
    <scope>NUCLEOTIDE SEQUENCE</scope>
    <source>
        <strain evidence="1">CtUX613</strain>
    </source>
</reference>